<dbReference type="SUPFAM" id="SSF51905">
    <property type="entry name" value="FAD/NAD(P)-binding domain"/>
    <property type="match status" value="1"/>
</dbReference>
<dbReference type="PANTHER" id="PTHR42887">
    <property type="entry name" value="OS12G0638800 PROTEIN"/>
    <property type="match status" value="1"/>
</dbReference>
<dbReference type="InterPro" id="IPR057661">
    <property type="entry name" value="RsdA/BaiN/AoA(So)_Rossmann"/>
</dbReference>
<protein>
    <submittedName>
        <fullName evidence="6">TIGR03862 family flavoprotein</fullName>
    </submittedName>
</protein>
<evidence type="ECO:0000313" key="6">
    <source>
        <dbReference type="EMBL" id="MBR0649423.1"/>
    </source>
</evidence>
<gene>
    <name evidence="6" type="ORF">GXW78_07095</name>
</gene>
<dbReference type="NCBIfam" id="TIGR00275">
    <property type="entry name" value="aminoacetone oxidase family FAD-binding enzyme"/>
    <property type="match status" value="1"/>
</dbReference>
<sequence length="403" mass="41850">MSARDGTRAVAVIGAGPAGLMAAEAAAQAGAAVTVYDHMPSPARKLLIAGRGGLNLTHSEPLDRFLDRYGAARAVLEPFIRAFPPEALVAWCEGLGQPTFVGSSGRVFPKAMKASPLLRAWLARLAALRVTLHPRHRWMGFAPDGALRFSTPHGEVLSRPSATILALGGASWPKLGSDGAWPSLLPGCAIAPLRPSNMGFTVAWSDHLRSRFAGEPLKRVALSFGGTTIRGEAMITAQGIEGGAIYAFSAPLRDAIAADGGATLRIDLRPDIAHDDLTRRLSGKAGAVSLSNHLRRAGGLPPIAIALVQEALHGGAARDDLAALVKALPVTLTGVAPIARAISSAGGLAWSELDDSLMLRRRPGLFACGEMLDWEAPTGGYLLQACFATGRAAGQAAASLARA</sequence>
<accession>A0ABS5EEI0</accession>
<evidence type="ECO:0000259" key="5">
    <source>
        <dbReference type="Pfam" id="PF22780"/>
    </source>
</evidence>
<dbReference type="Pfam" id="PF22780">
    <property type="entry name" value="HI0933_like_1st"/>
    <property type="match status" value="1"/>
</dbReference>
<dbReference type="InterPro" id="IPR004792">
    <property type="entry name" value="BaiN-like"/>
</dbReference>
<keyword evidence="3" id="KW-0274">FAD</keyword>
<comment type="caution">
    <text evidence="6">The sequence shown here is derived from an EMBL/GenBank/DDBJ whole genome shotgun (WGS) entry which is preliminary data.</text>
</comment>
<dbReference type="InterPro" id="IPR055178">
    <property type="entry name" value="RsdA/BaiN/AoA(So)-like_dom"/>
</dbReference>
<feature type="domain" description="RsdA/BaiN/AoA(So)-like Rossmann fold-like" evidence="4">
    <location>
        <begin position="9"/>
        <end position="395"/>
    </location>
</feature>
<dbReference type="RefSeq" id="WP_272876804.1">
    <property type="nucleotide sequence ID" value="NZ_JAAEDI010000006.1"/>
</dbReference>
<evidence type="ECO:0000256" key="1">
    <source>
        <dbReference type="ARBA" id="ARBA00001974"/>
    </source>
</evidence>
<comment type="cofactor">
    <cofactor evidence="1">
        <name>FAD</name>
        <dbReference type="ChEBI" id="CHEBI:57692"/>
    </cofactor>
</comment>
<keyword evidence="7" id="KW-1185">Reference proteome</keyword>
<dbReference type="Pfam" id="PF03486">
    <property type="entry name" value="HI0933_like"/>
    <property type="match status" value="1"/>
</dbReference>
<dbReference type="InterPro" id="IPR023166">
    <property type="entry name" value="BaiN-like_dom_sf"/>
</dbReference>
<dbReference type="Proteomes" id="UP000698752">
    <property type="component" value="Unassembled WGS sequence"/>
</dbReference>
<evidence type="ECO:0000313" key="7">
    <source>
        <dbReference type="Proteomes" id="UP000698752"/>
    </source>
</evidence>
<dbReference type="InterPro" id="IPR036188">
    <property type="entry name" value="FAD/NAD-bd_sf"/>
</dbReference>
<dbReference type="Gene3D" id="1.10.8.260">
    <property type="entry name" value="HI0933 insert domain-like"/>
    <property type="match status" value="1"/>
</dbReference>
<evidence type="ECO:0000259" key="4">
    <source>
        <dbReference type="Pfam" id="PF03486"/>
    </source>
</evidence>
<dbReference type="EMBL" id="JAAEDI010000006">
    <property type="protein sequence ID" value="MBR0649423.1"/>
    <property type="molecule type" value="Genomic_DNA"/>
</dbReference>
<dbReference type="PANTHER" id="PTHR42887:SF1">
    <property type="entry name" value="BLR3961 PROTEIN"/>
    <property type="match status" value="1"/>
</dbReference>
<dbReference type="Gene3D" id="2.40.30.10">
    <property type="entry name" value="Translation factors"/>
    <property type="match status" value="1"/>
</dbReference>
<name>A0ABS5EEI0_9PROT</name>
<dbReference type="NCBIfam" id="TIGR03862">
    <property type="entry name" value="flavo_PP4765"/>
    <property type="match status" value="1"/>
</dbReference>
<proteinExistence type="predicted"/>
<evidence type="ECO:0000256" key="2">
    <source>
        <dbReference type="ARBA" id="ARBA00022630"/>
    </source>
</evidence>
<feature type="domain" description="RsdA/BaiN/AoA(So)-like insert" evidence="5">
    <location>
        <begin position="194"/>
        <end position="343"/>
    </location>
</feature>
<dbReference type="SUPFAM" id="SSF160996">
    <property type="entry name" value="HI0933 insert domain-like"/>
    <property type="match status" value="1"/>
</dbReference>
<reference evidence="7" key="1">
    <citation type="journal article" date="2021" name="Syst. Appl. Microbiol.">
        <title>Roseomonas hellenica sp. nov., isolated from roots of wild-growing Alkanna tinctoria.</title>
        <authorList>
            <person name="Rat A."/>
            <person name="Naranjo H.D."/>
            <person name="Lebbe L."/>
            <person name="Cnockaert M."/>
            <person name="Krigas N."/>
            <person name="Grigoriadou K."/>
            <person name="Maloupa E."/>
            <person name="Willems A."/>
        </authorList>
    </citation>
    <scope>NUCLEOTIDE SEQUENCE [LARGE SCALE GENOMIC DNA]</scope>
    <source>
        <strain evidence="7">LMG 31159</strain>
    </source>
</reference>
<dbReference type="InterPro" id="IPR022460">
    <property type="entry name" value="Flavoprotein_PP4765"/>
</dbReference>
<dbReference type="PRINTS" id="PR00411">
    <property type="entry name" value="PNDRDTASEI"/>
</dbReference>
<keyword evidence="2" id="KW-0285">Flavoprotein</keyword>
<organism evidence="6 7">
    <name type="scientific">Neoroseomonas terrae</name>
    <dbReference type="NCBI Taxonomy" id="424799"/>
    <lineage>
        <taxon>Bacteria</taxon>
        <taxon>Pseudomonadati</taxon>
        <taxon>Pseudomonadota</taxon>
        <taxon>Alphaproteobacteria</taxon>
        <taxon>Acetobacterales</taxon>
        <taxon>Acetobacteraceae</taxon>
        <taxon>Neoroseomonas</taxon>
    </lineage>
</organism>
<evidence type="ECO:0000256" key="3">
    <source>
        <dbReference type="ARBA" id="ARBA00022827"/>
    </source>
</evidence>
<dbReference type="Gene3D" id="3.50.50.60">
    <property type="entry name" value="FAD/NAD(P)-binding domain"/>
    <property type="match status" value="1"/>
</dbReference>